<evidence type="ECO:0000313" key="2">
    <source>
        <dbReference type="EMBL" id="KAL0074985.1"/>
    </source>
</evidence>
<comment type="caution">
    <text evidence="2">The sequence shown here is derived from an EMBL/GenBank/DDBJ whole genome shotgun (WGS) entry which is preliminary data.</text>
</comment>
<feature type="compositionally biased region" description="Low complexity" evidence="1">
    <location>
        <begin position="110"/>
        <end position="130"/>
    </location>
</feature>
<feature type="region of interest" description="Disordered" evidence="1">
    <location>
        <begin position="43"/>
        <end position="73"/>
    </location>
</feature>
<dbReference type="Proteomes" id="UP001448207">
    <property type="component" value="Unassembled WGS sequence"/>
</dbReference>
<gene>
    <name evidence="2" type="ORF">J3Q64DRAFT_1776197</name>
</gene>
<feature type="region of interest" description="Disordered" evidence="1">
    <location>
        <begin position="194"/>
        <end position="216"/>
    </location>
</feature>
<feature type="compositionally biased region" description="Low complexity" evidence="1">
    <location>
        <begin position="1"/>
        <end position="12"/>
    </location>
</feature>
<evidence type="ECO:0000313" key="3">
    <source>
        <dbReference type="Proteomes" id="UP001448207"/>
    </source>
</evidence>
<dbReference type="EMBL" id="JBCLYO010000038">
    <property type="protein sequence ID" value="KAL0074985.1"/>
    <property type="molecule type" value="Genomic_DNA"/>
</dbReference>
<feature type="region of interest" description="Disordered" evidence="1">
    <location>
        <begin position="1"/>
        <end position="25"/>
    </location>
</feature>
<keyword evidence="3" id="KW-1185">Reference proteome</keyword>
<evidence type="ECO:0000256" key="1">
    <source>
        <dbReference type="SAM" id="MobiDB-lite"/>
    </source>
</evidence>
<feature type="compositionally biased region" description="Low complexity" evidence="1">
    <location>
        <begin position="59"/>
        <end position="72"/>
    </location>
</feature>
<sequence>MDNTTSSNTTHTTHFDGGPMPDEVRNSYTQQQLPVRNQSLASFNHLPNHTPIQNKPKDTNSTTSTNTITPSSRRLSITAWMTTSKSCRYFGTRDSPPSTDKTTHPPPSCPSSSLFSISSSHSPAPTPTTASLAALTPQKRHNHHNHQNHHSHHKHSDLPTPASCLCLMDIKEPFQSGSSPSSLVPTRFSILGITNSHSPEKQDKDDETTGSSSTDAMSPIAWKQLGNKNNKNDQLYSSFIQPINQSTNQSINRSIVHSFVHLFIYYFSKKKYNKIQ</sequence>
<organism evidence="2 3">
    <name type="scientific">Phycomyces blakesleeanus</name>
    <dbReference type="NCBI Taxonomy" id="4837"/>
    <lineage>
        <taxon>Eukaryota</taxon>
        <taxon>Fungi</taxon>
        <taxon>Fungi incertae sedis</taxon>
        <taxon>Mucoromycota</taxon>
        <taxon>Mucoromycotina</taxon>
        <taxon>Mucoromycetes</taxon>
        <taxon>Mucorales</taxon>
        <taxon>Phycomycetaceae</taxon>
        <taxon>Phycomyces</taxon>
    </lineage>
</organism>
<feature type="compositionally biased region" description="Basic residues" evidence="1">
    <location>
        <begin position="139"/>
        <end position="155"/>
    </location>
</feature>
<name>A0ABR3AIS2_PHYBL</name>
<protein>
    <submittedName>
        <fullName evidence="2">Uncharacterized protein</fullName>
    </submittedName>
</protein>
<accession>A0ABR3AIS2</accession>
<feature type="region of interest" description="Disordered" evidence="1">
    <location>
        <begin position="139"/>
        <end position="158"/>
    </location>
</feature>
<feature type="compositionally biased region" description="Polar residues" evidence="1">
    <location>
        <begin position="43"/>
        <end position="53"/>
    </location>
</feature>
<feature type="region of interest" description="Disordered" evidence="1">
    <location>
        <begin position="88"/>
        <end position="130"/>
    </location>
</feature>
<proteinExistence type="predicted"/>
<reference evidence="2 3" key="1">
    <citation type="submission" date="2024-04" db="EMBL/GenBank/DDBJ databases">
        <title>Symmetric and asymmetric DNA N6-adenine methylation regulates different biological responses in Mucorales.</title>
        <authorList>
            <consortium name="Lawrence Berkeley National Laboratory"/>
            <person name="Lax C."/>
            <person name="Mondo S.J."/>
            <person name="Osorio-Concepcion M."/>
            <person name="Muszewska A."/>
            <person name="Corrochano-Luque M."/>
            <person name="Gutierrez G."/>
            <person name="Riley R."/>
            <person name="Lipzen A."/>
            <person name="Guo J."/>
            <person name="Hundley H."/>
            <person name="Amirebrahimi M."/>
            <person name="Ng V."/>
            <person name="Lorenzo-Gutierrez D."/>
            <person name="Binder U."/>
            <person name="Yang J."/>
            <person name="Song Y."/>
            <person name="Canovas D."/>
            <person name="Navarro E."/>
            <person name="Freitag M."/>
            <person name="Gabaldon T."/>
            <person name="Grigoriev I.V."/>
            <person name="Corrochano L.M."/>
            <person name="Nicolas F.E."/>
            <person name="Garre V."/>
        </authorList>
    </citation>
    <scope>NUCLEOTIDE SEQUENCE [LARGE SCALE GENOMIC DNA]</scope>
    <source>
        <strain evidence="2 3">L51</strain>
    </source>
</reference>